<dbReference type="GO" id="GO:0016829">
    <property type="term" value="F:lyase activity"/>
    <property type="evidence" value="ECO:0007669"/>
    <property type="project" value="UniProtKB-KW"/>
</dbReference>
<sequence length="269" mass="27566">MTTQTSTRPALERSGAAAPVLVGCSHGTNDPIGRQVVRSILDDVRAARPGLEVREAFVDVQQPEVADVVTSVVTADGGSGRAVVVPLLLSGGYHVEVDIAEAVVDRNGPSGRAVATPALGPDHRLVDLLAHRLTEAGVRPHDAVVVAAAGSSRSGAARDVERVAAGLREWHPGPVTVGYGAKARPSVPDAVAAARAALAHAPRPNQRDGHAAAPRVVVAAYLLAPGYFYDRVLEAGADVVTAPLGADPRLTSIVLDRYDAAAATIAAGK</sequence>
<dbReference type="PANTHER" id="PTHR33542:SF5">
    <property type="entry name" value="FERROCHELATASE CHE1"/>
    <property type="match status" value="1"/>
</dbReference>
<dbReference type="AlphaFoldDB" id="A0A2Y9BY00"/>
<keyword evidence="1" id="KW-0479">Metal-binding</keyword>
<dbReference type="SUPFAM" id="SSF53800">
    <property type="entry name" value="Chelatase"/>
    <property type="match status" value="1"/>
</dbReference>
<accession>A0A2Y9BY00</accession>
<dbReference type="Pfam" id="PF01903">
    <property type="entry name" value="CbiX"/>
    <property type="match status" value="2"/>
</dbReference>
<dbReference type="PANTHER" id="PTHR33542">
    <property type="entry name" value="SIROHYDROCHLORIN FERROCHELATASE, CHLOROPLASTIC"/>
    <property type="match status" value="1"/>
</dbReference>
<organism evidence="3 4">
    <name type="scientific">Georgenia satyanarayanai</name>
    <dbReference type="NCBI Taxonomy" id="860221"/>
    <lineage>
        <taxon>Bacteria</taxon>
        <taxon>Bacillati</taxon>
        <taxon>Actinomycetota</taxon>
        <taxon>Actinomycetes</taxon>
        <taxon>Micrococcales</taxon>
        <taxon>Bogoriellaceae</taxon>
        <taxon>Georgenia</taxon>
    </lineage>
</organism>
<keyword evidence="4" id="KW-1185">Reference proteome</keyword>
<proteinExistence type="predicted"/>
<keyword evidence="2" id="KW-0456">Lyase</keyword>
<reference evidence="3 4" key="1">
    <citation type="submission" date="2016-10" db="EMBL/GenBank/DDBJ databases">
        <authorList>
            <person name="Cai Z."/>
        </authorList>
    </citation>
    <scope>NUCLEOTIDE SEQUENCE [LARGE SCALE GENOMIC DNA]</scope>
    <source>
        <strain evidence="3 4">CGMCC 1.10826</strain>
    </source>
</reference>
<gene>
    <name evidence="3" type="ORF">SAMN05216184_10516</name>
</gene>
<dbReference type="InterPro" id="IPR050963">
    <property type="entry name" value="Sirohydro_Cobaltochel/CbiX"/>
</dbReference>
<dbReference type="RefSeq" id="WP_110852224.1">
    <property type="nucleotide sequence ID" value="NZ_QKLZ01000005.1"/>
</dbReference>
<dbReference type="CDD" id="cd03416">
    <property type="entry name" value="CbiX_SirB_N"/>
    <property type="match status" value="1"/>
</dbReference>
<protein>
    <submittedName>
        <fullName evidence="3">Sirohydrochlorin ferrochelatase</fullName>
    </submittedName>
</protein>
<name>A0A2Y9BY00_9MICO</name>
<dbReference type="OrthoDB" id="7345302at2"/>
<dbReference type="GO" id="GO:0046872">
    <property type="term" value="F:metal ion binding"/>
    <property type="evidence" value="ECO:0007669"/>
    <property type="project" value="UniProtKB-KW"/>
</dbReference>
<dbReference type="Proteomes" id="UP000250222">
    <property type="component" value="Unassembled WGS sequence"/>
</dbReference>
<dbReference type="InterPro" id="IPR002762">
    <property type="entry name" value="CbiX-like"/>
</dbReference>
<dbReference type="EMBL" id="UETB01000005">
    <property type="protein sequence ID" value="SSA41752.1"/>
    <property type="molecule type" value="Genomic_DNA"/>
</dbReference>
<dbReference type="Gene3D" id="3.40.50.1400">
    <property type="match status" value="2"/>
</dbReference>
<evidence type="ECO:0000313" key="3">
    <source>
        <dbReference type="EMBL" id="SSA41752.1"/>
    </source>
</evidence>
<evidence type="ECO:0000313" key="4">
    <source>
        <dbReference type="Proteomes" id="UP000250222"/>
    </source>
</evidence>
<evidence type="ECO:0000256" key="2">
    <source>
        <dbReference type="ARBA" id="ARBA00023239"/>
    </source>
</evidence>
<evidence type="ECO:0000256" key="1">
    <source>
        <dbReference type="ARBA" id="ARBA00022723"/>
    </source>
</evidence>